<dbReference type="Pfam" id="PF03732">
    <property type="entry name" value="Retrotrans_gag"/>
    <property type="match status" value="1"/>
</dbReference>
<dbReference type="InterPro" id="IPR021109">
    <property type="entry name" value="Peptidase_aspartic_dom_sf"/>
</dbReference>
<accession>A0A2N9FGG5</accession>
<dbReference type="InterPro" id="IPR041577">
    <property type="entry name" value="RT_RNaseH_2"/>
</dbReference>
<dbReference type="GO" id="GO:0015074">
    <property type="term" value="P:DNA integration"/>
    <property type="evidence" value="ECO:0007669"/>
    <property type="project" value="InterPro"/>
</dbReference>
<dbReference type="InterPro" id="IPR012337">
    <property type="entry name" value="RNaseH-like_sf"/>
</dbReference>
<dbReference type="SUPFAM" id="SSF56672">
    <property type="entry name" value="DNA/RNA polymerases"/>
    <property type="match status" value="1"/>
</dbReference>
<proteinExistence type="predicted"/>
<dbReference type="Pfam" id="PF00078">
    <property type="entry name" value="RVT_1"/>
    <property type="match status" value="1"/>
</dbReference>
<dbReference type="InterPro" id="IPR000477">
    <property type="entry name" value="RT_dom"/>
</dbReference>
<dbReference type="PANTHER" id="PTHR35046">
    <property type="entry name" value="ZINC KNUCKLE (CCHC-TYPE) FAMILY PROTEIN"/>
    <property type="match status" value="1"/>
</dbReference>
<gene>
    <name evidence="5" type="ORF">FSB_LOCUS17808</name>
</gene>
<evidence type="ECO:0000259" key="3">
    <source>
        <dbReference type="PROSITE" id="PS50158"/>
    </source>
</evidence>
<dbReference type="Pfam" id="PF00665">
    <property type="entry name" value="rve"/>
    <property type="match status" value="1"/>
</dbReference>
<feature type="region of interest" description="Disordered" evidence="2">
    <location>
        <begin position="70"/>
        <end position="92"/>
    </location>
</feature>
<dbReference type="InterPro" id="IPR001584">
    <property type="entry name" value="Integrase_cat-core"/>
</dbReference>
<dbReference type="Pfam" id="PF00098">
    <property type="entry name" value="zf-CCHC"/>
    <property type="match status" value="1"/>
</dbReference>
<feature type="domain" description="Integrase catalytic" evidence="4">
    <location>
        <begin position="981"/>
        <end position="1141"/>
    </location>
</feature>
<feature type="compositionally biased region" description="Basic and acidic residues" evidence="2">
    <location>
        <begin position="245"/>
        <end position="261"/>
    </location>
</feature>
<dbReference type="InterPro" id="IPR043502">
    <property type="entry name" value="DNA/RNA_pol_sf"/>
</dbReference>
<dbReference type="Gene3D" id="3.30.70.270">
    <property type="match status" value="2"/>
</dbReference>
<keyword evidence="1" id="KW-0862">Zinc</keyword>
<dbReference type="FunFam" id="3.30.70.270:FF:000020">
    <property type="entry name" value="Transposon Tf2-6 polyprotein-like Protein"/>
    <property type="match status" value="1"/>
</dbReference>
<dbReference type="InterPro" id="IPR056924">
    <property type="entry name" value="SH3_Tf2-1"/>
</dbReference>
<dbReference type="InterPro" id="IPR043128">
    <property type="entry name" value="Rev_trsase/Diguanyl_cyclase"/>
</dbReference>
<dbReference type="PROSITE" id="PS50994">
    <property type="entry name" value="INTEGRASE"/>
    <property type="match status" value="1"/>
</dbReference>
<evidence type="ECO:0000256" key="1">
    <source>
        <dbReference type="PROSITE-ProRule" id="PRU00047"/>
    </source>
</evidence>
<dbReference type="Pfam" id="PF24626">
    <property type="entry name" value="SH3_Tf2-1"/>
    <property type="match status" value="1"/>
</dbReference>
<evidence type="ECO:0000256" key="2">
    <source>
        <dbReference type="SAM" id="MobiDB-lite"/>
    </source>
</evidence>
<dbReference type="Gene3D" id="1.10.340.70">
    <property type="match status" value="1"/>
</dbReference>
<dbReference type="Pfam" id="PF17919">
    <property type="entry name" value="RT_RNaseH_2"/>
    <property type="match status" value="1"/>
</dbReference>
<feature type="compositionally biased region" description="Basic and acidic residues" evidence="2">
    <location>
        <begin position="72"/>
        <end position="92"/>
    </location>
</feature>
<dbReference type="PROSITE" id="PS50158">
    <property type="entry name" value="ZF_CCHC"/>
    <property type="match status" value="1"/>
</dbReference>
<dbReference type="CDD" id="cd00303">
    <property type="entry name" value="retropepsin_like"/>
    <property type="match status" value="1"/>
</dbReference>
<dbReference type="Pfam" id="PF17921">
    <property type="entry name" value="Integrase_H2C2"/>
    <property type="match status" value="1"/>
</dbReference>
<reference evidence="5" key="1">
    <citation type="submission" date="2018-02" db="EMBL/GenBank/DDBJ databases">
        <authorList>
            <person name="Cohen D.B."/>
            <person name="Kent A.D."/>
        </authorList>
    </citation>
    <scope>NUCLEOTIDE SEQUENCE</scope>
</reference>
<evidence type="ECO:0000259" key="4">
    <source>
        <dbReference type="PROSITE" id="PS50994"/>
    </source>
</evidence>
<dbReference type="PANTHER" id="PTHR35046:SF9">
    <property type="entry name" value="RNA-DIRECTED DNA POLYMERASE"/>
    <property type="match status" value="1"/>
</dbReference>
<dbReference type="Gene3D" id="3.30.420.10">
    <property type="entry name" value="Ribonuclease H-like superfamily/Ribonuclease H"/>
    <property type="match status" value="1"/>
</dbReference>
<feature type="region of interest" description="Disordered" evidence="2">
    <location>
        <begin position="226"/>
        <end position="277"/>
    </location>
</feature>
<dbReference type="InterPro" id="IPR036397">
    <property type="entry name" value="RNaseH_sf"/>
</dbReference>
<protein>
    <submittedName>
        <fullName evidence="5">Uncharacterized protein</fullName>
    </submittedName>
</protein>
<name>A0A2N9FGG5_FAGSY</name>
<evidence type="ECO:0000313" key="5">
    <source>
        <dbReference type="EMBL" id="SPC89926.1"/>
    </source>
</evidence>
<dbReference type="FunFam" id="3.30.420.10:FF:000032">
    <property type="entry name" value="Retrovirus-related Pol polyprotein from transposon 297-like Protein"/>
    <property type="match status" value="1"/>
</dbReference>
<dbReference type="FunFam" id="3.30.70.270:FF:000003">
    <property type="entry name" value="Transposon Ty3-G Gag-Pol polyprotein"/>
    <property type="match status" value="1"/>
</dbReference>
<feature type="domain" description="CCHC-type" evidence="3">
    <location>
        <begin position="285"/>
        <end position="299"/>
    </location>
</feature>
<dbReference type="SMART" id="SM00343">
    <property type="entry name" value="ZnF_C2HC"/>
    <property type="match status" value="1"/>
</dbReference>
<dbReference type="CDD" id="cd01647">
    <property type="entry name" value="RT_LTR"/>
    <property type="match status" value="1"/>
</dbReference>
<dbReference type="SUPFAM" id="SSF53098">
    <property type="entry name" value="Ribonuclease H-like"/>
    <property type="match status" value="1"/>
</dbReference>
<dbReference type="GO" id="GO:0008270">
    <property type="term" value="F:zinc ion binding"/>
    <property type="evidence" value="ECO:0007669"/>
    <property type="project" value="UniProtKB-KW"/>
</dbReference>
<keyword evidence="1" id="KW-0479">Metal-binding</keyword>
<sequence length="1357" mass="157072">MSNNQEEDTTEEFRQPAVPNLQMQALLGEMRRMLRVELEPIHERQQGGRVAWRNVEEEAESEEFDEPYLNRGRFERGNGNREARMGRPSRDNDLGNIKIKIPSFRGKNDPEVYLEWETKMEMVFDYHNYSEIKKVKLAAIEFTDYAIVWWDQLLINRRRNREPPVDTWEEMKMLMRKRFVPSHYYRGLYQKLQRLNQGSKSVEEYYKEMEIWCIKPYKVEEQFKRKGLARRGQPMATTSPWKTAPKRDEQLQNKPRFEPSKNAKPTTTATLGNTETSSSKTRDIKCFKCQGRGHIASQCVNKRVMVINAQGELELENEEEVDDDDMPPLEDADDEQSAVVGDLLVARRVLNVQVKEEESNQRENLFHTRCFVNNKVCSVIIDGGSCTNVASTYLVEKLALTTLKHPHPYRLQWLNECGEIKVTRQVLVALSIGKYEDEVLCDVVPMHACHLLLGRPWQYDKRAKHDGFTNRSLKMSFPKRYLMDYLQSKGLNIKLISYQVHQFQTDLLIGVIPKETKELQRQVGELLEKGYVRESMSPCAVPVLLVPKKDGTWRMCVELPSHQQHNVDIIRIRMKEGDEWKTAFKTKYGLYEWLVMPFGLTNAPSTFMRLMNHVLRAFIGRFVVVYFDDILIYSKNLEEHVMHLKSVLEILRKEKLFANLKKCTFCTDKLVFLGFVVSKRGIEVDEEKVKAIQEWPTPTTISQVRSFHGLASFYRRFVRDFSSLATPLTEVIKKNVPFKWGKEQEKAFNLIKEKLTNAPLLVLPNFAKTFEIECDASGIGIGAVLMQEGRPHYLWPKEFVIHTDHESLKHLKGQQRLNKRHAKWVEFIETFPFVIRYKHGKENVVADALSRRYALLSILDTKLLGFEYIKDLYAQDSDFGDVFNACEKVAFGKFYRHDGFLFRENKLCVPMCSLRELFVRDAHGGGLMGHFGVAKTLGILHDHFFWPHMKRDVERICEKCITCKQAKSKLKPHGLYTPLPIPSEPWTDISMDFVLGLPRTKRGRDSVFVVVDRFSKMAHFIACHKTDDASHIADLFFKEIVRLHGMPRTIVSDRDAKFLSYFWKTLWGKLGTKLLFSTTCHPQTDGQTEVVNRTLSSLLRAIIKKNLKTWEDCLPHVEFAYNRSIHSATKFSPFEMVYGFNPLSPLDLTSLPLSERVNLDGKKKVEFVKMIHEKARLNIERRTKQYVQQANKGRKKVVFEPGDWVWLHLRKDRFPEKRRSKLLPRGDGPFQVVERINDNAYKLDLPGEYGVSASFNVADLSPFDVGDDLRTNPSQEGENDANQGAGHVDHTLGNGAEFAQDPLSLPSGPITRLRAKRFKEALNGLIQENWADSKKTKMGSNNNQGLVHVIKAIEEAN</sequence>
<feature type="compositionally biased region" description="Polar residues" evidence="2">
    <location>
        <begin position="263"/>
        <end position="277"/>
    </location>
</feature>
<dbReference type="EMBL" id="OIVN01001108">
    <property type="protein sequence ID" value="SPC89926.1"/>
    <property type="molecule type" value="Genomic_DNA"/>
</dbReference>
<keyword evidence="1" id="KW-0863">Zinc-finger</keyword>
<dbReference type="InterPro" id="IPR001878">
    <property type="entry name" value="Znf_CCHC"/>
</dbReference>
<dbReference type="GO" id="GO:0003676">
    <property type="term" value="F:nucleic acid binding"/>
    <property type="evidence" value="ECO:0007669"/>
    <property type="project" value="InterPro"/>
</dbReference>
<dbReference type="Gene3D" id="3.10.10.10">
    <property type="entry name" value="HIV Type 1 Reverse Transcriptase, subunit A, domain 1"/>
    <property type="match status" value="2"/>
</dbReference>
<dbReference type="CDD" id="cd09274">
    <property type="entry name" value="RNase_HI_RT_Ty3"/>
    <property type="match status" value="1"/>
</dbReference>
<organism evidence="5">
    <name type="scientific">Fagus sylvatica</name>
    <name type="common">Beechnut</name>
    <dbReference type="NCBI Taxonomy" id="28930"/>
    <lineage>
        <taxon>Eukaryota</taxon>
        <taxon>Viridiplantae</taxon>
        <taxon>Streptophyta</taxon>
        <taxon>Embryophyta</taxon>
        <taxon>Tracheophyta</taxon>
        <taxon>Spermatophyta</taxon>
        <taxon>Magnoliopsida</taxon>
        <taxon>eudicotyledons</taxon>
        <taxon>Gunneridae</taxon>
        <taxon>Pentapetalae</taxon>
        <taxon>rosids</taxon>
        <taxon>fabids</taxon>
        <taxon>Fagales</taxon>
        <taxon>Fagaceae</taxon>
        <taxon>Fagus</taxon>
    </lineage>
</organism>
<dbReference type="FunFam" id="1.10.340.70:FF:000001">
    <property type="entry name" value="Retrovirus-related Pol polyprotein from transposon gypsy-like Protein"/>
    <property type="match status" value="1"/>
</dbReference>
<dbReference type="InterPro" id="IPR005162">
    <property type="entry name" value="Retrotrans_gag_dom"/>
</dbReference>
<dbReference type="InterPro" id="IPR041588">
    <property type="entry name" value="Integrase_H2C2"/>
</dbReference>
<dbReference type="Gene3D" id="2.40.70.10">
    <property type="entry name" value="Acid Proteases"/>
    <property type="match status" value="1"/>
</dbReference>